<dbReference type="EMBL" id="CM047940">
    <property type="protein sequence ID" value="KAI9903491.1"/>
    <property type="molecule type" value="Genomic_DNA"/>
</dbReference>
<accession>A0ACC0VAL9</accession>
<evidence type="ECO:0000313" key="2">
    <source>
        <dbReference type="Proteomes" id="UP001163324"/>
    </source>
</evidence>
<organism evidence="1 2">
    <name type="scientific">Trichothecium roseum</name>
    <dbReference type="NCBI Taxonomy" id="47278"/>
    <lineage>
        <taxon>Eukaryota</taxon>
        <taxon>Fungi</taxon>
        <taxon>Dikarya</taxon>
        <taxon>Ascomycota</taxon>
        <taxon>Pezizomycotina</taxon>
        <taxon>Sordariomycetes</taxon>
        <taxon>Hypocreomycetidae</taxon>
        <taxon>Hypocreales</taxon>
        <taxon>Hypocreales incertae sedis</taxon>
        <taxon>Trichothecium</taxon>
    </lineage>
</organism>
<sequence length="433" mass="48030">MSAVRAQMGSRQIVDVSPVTGFQRHVIDMSLLWPRQALNYLYIDFGLDLNLDQLKSSCRSLMNRFSLLRSAFVQAQDSWFQVSLKDVALPFKVMAANEDLLSVSYDICLEDTGTGFKSGAVPTYFWLVQNETQGSRLIVRLSHTQYDGVSLPVLLGSLFDSYEGRTLKPITPYAEFLSFKQSQRSASYAYWDKLLKGSKMTEISQLLLPDTRRPSAFEVASHRILFEDTVSIAQLPEKVTLASAISSAWAFVLSELTRSRDIVYGSLVTGRGVNMPDIENVVGPCVNMVPVRARLSPQQTAHSLFLSIQEQNLVAQEHAVGLQDIQNNVGWAVGSDFESVVQHQGVDETPGFQLSNGSVKVGWFDSPYYFPPRLLVMSYPMAGGVRIKLHANSHIVSVDMAETLLSSLCKALKMLIASHDKPLSHSKLAGHSM</sequence>
<evidence type="ECO:0000313" key="1">
    <source>
        <dbReference type="EMBL" id="KAI9903491.1"/>
    </source>
</evidence>
<keyword evidence="2" id="KW-1185">Reference proteome</keyword>
<name>A0ACC0VAL9_9HYPO</name>
<reference evidence="1" key="1">
    <citation type="submission" date="2022-10" db="EMBL/GenBank/DDBJ databases">
        <title>Complete Genome of Trichothecium roseum strain YXFP-22015, a Plant Pathogen Isolated from Citrus.</title>
        <authorList>
            <person name="Wang Y."/>
            <person name="Zhu L."/>
        </authorList>
    </citation>
    <scope>NUCLEOTIDE SEQUENCE</scope>
    <source>
        <strain evidence="1">YXFP-22015</strain>
    </source>
</reference>
<dbReference type="Proteomes" id="UP001163324">
    <property type="component" value="Chromosome 1"/>
</dbReference>
<comment type="caution">
    <text evidence="1">The sequence shown here is derived from an EMBL/GenBank/DDBJ whole genome shotgun (WGS) entry which is preliminary data.</text>
</comment>
<gene>
    <name evidence="1" type="ORF">N3K66_000020</name>
</gene>
<protein>
    <submittedName>
        <fullName evidence="1">Uncharacterized protein</fullName>
    </submittedName>
</protein>
<proteinExistence type="predicted"/>